<comment type="caution">
    <text evidence="1">The sequence shown here is derived from an EMBL/GenBank/DDBJ whole genome shotgun (WGS) entry which is preliminary data.</text>
</comment>
<organism evidence="1 2">
    <name type="scientific">Coprococcus comes</name>
    <dbReference type="NCBI Taxonomy" id="410072"/>
    <lineage>
        <taxon>Bacteria</taxon>
        <taxon>Bacillati</taxon>
        <taxon>Bacillota</taxon>
        <taxon>Clostridia</taxon>
        <taxon>Lachnospirales</taxon>
        <taxon>Lachnospiraceae</taxon>
        <taxon>Coprococcus</taxon>
    </lineage>
</organism>
<sequence>MMNRSGIETYELLRLDEVALAGYFDLEDTRFEEWYEKNRAVGDRLYSAILDRKIDLVAFRGTEDGRYYSILTRSPKQEGSLQLTDIDCKGPIGHRRLTNQKMLDLPGYGAVLAAVPDISKCNERDILQAIGFTQKGDRSLKEKVAIGREGSKQLEAARNREGLENFDGRDFR</sequence>
<dbReference type="EMBL" id="JABWDC010000016">
    <property type="protein sequence ID" value="NUN86173.1"/>
    <property type="molecule type" value="Genomic_DNA"/>
</dbReference>
<gene>
    <name evidence="1" type="ORF">HUU93_06050</name>
</gene>
<accession>A0A849XYC9</accession>
<evidence type="ECO:0000313" key="2">
    <source>
        <dbReference type="Proteomes" id="UP000554488"/>
    </source>
</evidence>
<name>A0A849XYC9_9FIRM</name>
<dbReference type="RefSeq" id="WP_175305546.1">
    <property type="nucleotide sequence ID" value="NZ_JABWDC010000016.1"/>
</dbReference>
<reference evidence="1 2" key="1">
    <citation type="submission" date="2020-04" db="EMBL/GenBank/DDBJ databases">
        <authorList>
            <person name="Pieper L."/>
        </authorList>
    </citation>
    <scope>NUCLEOTIDE SEQUENCE [LARGE SCALE GENOMIC DNA]</scope>
    <source>
        <strain evidence="1 2">F22</strain>
    </source>
</reference>
<evidence type="ECO:0000313" key="1">
    <source>
        <dbReference type="EMBL" id="NUN86173.1"/>
    </source>
</evidence>
<proteinExistence type="predicted"/>
<protein>
    <submittedName>
        <fullName evidence="1">Uncharacterized protein</fullName>
    </submittedName>
</protein>
<reference evidence="1 2" key="2">
    <citation type="submission" date="2020-07" db="EMBL/GenBank/DDBJ databases">
        <title>Bacterial metabolism rescues the inhibition of intestinal drug absorption by food and drug additives.</title>
        <authorList>
            <person name="Zou L."/>
            <person name="Spanogiannopoulos P."/>
            <person name="Chien H.-C."/>
            <person name="Pieper L.M."/>
            <person name="Cai W."/>
            <person name="Khuri N."/>
            <person name="Pottel J."/>
            <person name="Vora B."/>
            <person name="Ni Z."/>
            <person name="Tsakalozou E."/>
            <person name="Zhang W."/>
            <person name="Shoichet B.K."/>
            <person name="Giacomini K.M."/>
            <person name="Turnbaugh P.J."/>
        </authorList>
    </citation>
    <scope>NUCLEOTIDE SEQUENCE [LARGE SCALE GENOMIC DNA]</scope>
    <source>
        <strain evidence="1 2">F22</strain>
    </source>
</reference>
<dbReference type="AlphaFoldDB" id="A0A849XYC9"/>
<dbReference type="Proteomes" id="UP000554488">
    <property type="component" value="Unassembled WGS sequence"/>
</dbReference>